<keyword evidence="2" id="KW-1185">Reference proteome</keyword>
<evidence type="ECO:0000313" key="1">
    <source>
        <dbReference type="EMBL" id="MBC3542073.1"/>
    </source>
</evidence>
<sequence length="90" mass="10545">MMERLNEWENKSWSVYRLISEKQVKNALSSSESHFPRFYCGFLLFGICNPEPLRSGFLIRREPRLKNCAGGLQIPFSQLSDYKSERALEL</sequence>
<organism evidence="1 2">
    <name type="scientific">Rufibacter sediminis</name>
    <dbReference type="NCBI Taxonomy" id="2762756"/>
    <lineage>
        <taxon>Bacteria</taxon>
        <taxon>Pseudomonadati</taxon>
        <taxon>Bacteroidota</taxon>
        <taxon>Cytophagia</taxon>
        <taxon>Cytophagales</taxon>
        <taxon>Hymenobacteraceae</taxon>
        <taxon>Rufibacter</taxon>
    </lineage>
</organism>
<name>A0ABR6VXY2_9BACT</name>
<accession>A0ABR6VXY2</accession>
<dbReference type="RefSeq" id="WP_186641634.1">
    <property type="nucleotide sequence ID" value="NZ_JACOAF010000045.1"/>
</dbReference>
<dbReference type="Proteomes" id="UP000659698">
    <property type="component" value="Unassembled WGS sequence"/>
</dbReference>
<protein>
    <submittedName>
        <fullName evidence="1">Uncharacterized protein</fullName>
    </submittedName>
</protein>
<proteinExistence type="predicted"/>
<reference evidence="1 2" key="1">
    <citation type="journal article" date="2019" name="Int. J. Syst. Evol. Microbiol.">
        <title>Rufibacter sediminis sp. nov., isolated from freshwater lake sediment.</title>
        <authorList>
            <person name="Qu J.H."/>
            <person name="Zhang L.J."/>
            <person name="Fu Y.H."/>
            <person name="Li H.F."/>
        </authorList>
    </citation>
    <scope>NUCLEOTIDE SEQUENCE [LARGE SCALE GENOMIC DNA]</scope>
    <source>
        <strain evidence="1 2">H-1</strain>
    </source>
</reference>
<evidence type="ECO:0000313" key="2">
    <source>
        <dbReference type="Proteomes" id="UP000659698"/>
    </source>
</evidence>
<dbReference type="EMBL" id="JACOAF010000045">
    <property type="protein sequence ID" value="MBC3542073.1"/>
    <property type="molecule type" value="Genomic_DNA"/>
</dbReference>
<comment type="caution">
    <text evidence="1">The sequence shown here is derived from an EMBL/GenBank/DDBJ whole genome shotgun (WGS) entry which is preliminary data.</text>
</comment>
<gene>
    <name evidence="1" type="ORF">H7U12_20450</name>
</gene>